<keyword evidence="2" id="KW-1185">Reference proteome</keyword>
<evidence type="ECO:0000313" key="2">
    <source>
        <dbReference type="Proteomes" id="UP001501490"/>
    </source>
</evidence>
<name>A0ABP6ZLN0_9ACTN</name>
<comment type="caution">
    <text evidence="1">The sequence shown here is derived from an EMBL/GenBank/DDBJ whole genome shotgun (WGS) entry which is preliminary data.</text>
</comment>
<proteinExistence type="predicted"/>
<gene>
    <name evidence="1" type="ORF">GCM10022236_13130</name>
</gene>
<accession>A0ABP6ZLN0</accession>
<organism evidence="1 2">
    <name type="scientific">Microlunatus ginsengisoli</name>
    <dbReference type="NCBI Taxonomy" id="363863"/>
    <lineage>
        <taxon>Bacteria</taxon>
        <taxon>Bacillati</taxon>
        <taxon>Actinomycetota</taxon>
        <taxon>Actinomycetes</taxon>
        <taxon>Propionibacteriales</taxon>
        <taxon>Propionibacteriaceae</taxon>
        <taxon>Microlunatus</taxon>
    </lineage>
</organism>
<protein>
    <submittedName>
        <fullName evidence="1">Uncharacterized protein</fullName>
    </submittedName>
</protein>
<sequence>MAGRELYCRPLRKQGAGTAAAVPIGGDGEQTGERLLRAGHPPQPVHLARAAVEERPSFVELDETRRHGQAAADVEPTIIRTCA</sequence>
<reference evidence="2" key="1">
    <citation type="journal article" date="2019" name="Int. J. Syst. Evol. Microbiol.">
        <title>The Global Catalogue of Microorganisms (GCM) 10K type strain sequencing project: providing services to taxonomists for standard genome sequencing and annotation.</title>
        <authorList>
            <consortium name="The Broad Institute Genomics Platform"/>
            <consortium name="The Broad Institute Genome Sequencing Center for Infectious Disease"/>
            <person name="Wu L."/>
            <person name="Ma J."/>
        </authorList>
    </citation>
    <scope>NUCLEOTIDE SEQUENCE [LARGE SCALE GENOMIC DNA]</scope>
    <source>
        <strain evidence="2">JCM 16929</strain>
    </source>
</reference>
<evidence type="ECO:0000313" key="1">
    <source>
        <dbReference type="EMBL" id="GAA3612735.1"/>
    </source>
</evidence>
<dbReference type="EMBL" id="BAABAB010000009">
    <property type="protein sequence ID" value="GAA3612735.1"/>
    <property type="molecule type" value="Genomic_DNA"/>
</dbReference>
<dbReference type="RefSeq" id="WP_344802610.1">
    <property type="nucleotide sequence ID" value="NZ_BAABAB010000009.1"/>
</dbReference>
<dbReference type="Proteomes" id="UP001501490">
    <property type="component" value="Unassembled WGS sequence"/>
</dbReference>